<reference evidence="1 2" key="1">
    <citation type="submission" date="2024-05" db="EMBL/GenBank/DDBJ databases">
        <title>Haplotype-resolved chromosome-level genome assembly of Huyou (Citrus changshanensis).</title>
        <authorList>
            <person name="Miao C."/>
            <person name="Chen W."/>
            <person name="Wu Y."/>
            <person name="Wang L."/>
            <person name="Zhao S."/>
            <person name="Grierson D."/>
            <person name="Xu C."/>
            <person name="Chen K."/>
        </authorList>
    </citation>
    <scope>NUCLEOTIDE SEQUENCE [LARGE SCALE GENOMIC DNA]</scope>
    <source>
        <strain evidence="1">01-14</strain>
        <tissue evidence="1">Leaf</tissue>
    </source>
</reference>
<dbReference type="Proteomes" id="UP001428341">
    <property type="component" value="Unassembled WGS sequence"/>
</dbReference>
<accession>A0AAP0LKR0</accession>
<sequence length="53" mass="6647">MRNFNDDPYSFTNSHMFHWNSILRRITQNSIKYIISMKYMNMHMKPTFIEMFH</sequence>
<evidence type="ECO:0000313" key="1">
    <source>
        <dbReference type="EMBL" id="KAK9174834.1"/>
    </source>
</evidence>
<dbReference type="EMBL" id="JBCGBO010000025">
    <property type="protein sequence ID" value="KAK9174834.1"/>
    <property type="molecule type" value="Genomic_DNA"/>
</dbReference>
<organism evidence="1 2">
    <name type="scientific">Citrus x changshan-huyou</name>
    <dbReference type="NCBI Taxonomy" id="2935761"/>
    <lineage>
        <taxon>Eukaryota</taxon>
        <taxon>Viridiplantae</taxon>
        <taxon>Streptophyta</taxon>
        <taxon>Embryophyta</taxon>
        <taxon>Tracheophyta</taxon>
        <taxon>Spermatophyta</taxon>
        <taxon>Magnoliopsida</taxon>
        <taxon>eudicotyledons</taxon>
        <taxon>Gunneridae</taxon>
        <taxon>Pentapetalae</taxon>
        <taxon>rosids</taxon>
        <taxon>malvids</taxon>
        <taxon>Sapindales</taxon>
        <taxon>Rutaceae</taxon>
        <taxon>Aurantioideae</taxon>
        <taxon>Citrus</taxon>
    </lineage>
</organism>
<protein>
    <submittedName>
        <fullName evidence="1">Uncharacterized protein</fullName>
    </submittedName>
</protein>
<evidence type="ECO:0000313" key="2">
    <source>
        <dbReference type="Proteomes" id="UP001428341"/>
    </source>
</evidence>
<keyword evidence="2" id="KW-1185">Reference proteome</keyword>
<comment type="caution">
    <text evidence="1">The sequence shown here is derived from an EMBL/GenBank/DDBJ whole genome shotgun (WGS) entry which is preliminary data.</text>
</comment>
<name>A0AAP0LKR0_9ROSI</name>
<gene>
    <name evidence="1" type="ORF">WN944_026838</name>
</gene>
<dbReference type="AlphaFoldDB" id="A0AAP0LKR0"/>
<proteinExistence type="predicted"/>